<evidence type="ECO:0000256" key="8">
    <source>
        <dbReference type="ARBA" id="ARBA00023170"/>
    </source>
</evidence>
<dbReference type="AlphaFoldDB" id="A0A8J6LD76"/>
<keyword evidence="5 10" id="KW-0552">Olfaction</keyword>
<name>A0A8J6LD76_TENMO</name>
<proteinExistence type="inferred from homology"/>
<organism evidence="11 12">
    <name type="scientific">Tenebrio molitor</name>
    <name type="common">Yellow mealworm beetle</name>
    <dbReference type="NCBI Taxonomy" id="7067"/>
    <lineage>
        <taxon>Eukaryota</taxon>
        <taxon>Metazoa</taxon>
        <taxon>Ecdysozoa</taxon>
        <taxon>Arthropoda</taxon>
        <taxon>Hexapoda</taxon>
        <taxon>Insecta</taxon>
        <taxon>Pterygota</taxon>
        <taxon>Neoptera</taxon>
        <taxon>Endopterygota</taxon>
        <taxon>Coleoptera</taxon>
        <taxon>Polyphaga</taxon>
        <taxon>Cucujiformia</taxon>
        <taxon>Tenebrionidae</taxon>
        <taxon>Tenebrio</taxon>
    </lineage>
</organism>
<comment type="similarity">
    <text evidence="10">Belongs to the insect chemoreceptor superfamily. Heteromeric odorant receptor channel (TC 1.A.69) family.</text>
</comment>
<comment type="subcellular location">
    <subcellularLocation>
        <location evidence="1 10">Cell membrane</location>
        <topology evidence="1 10">Multi-pass membrane protein</topology>
    </subcellularLocation>
</comment>
<feature type="transmembrane region" description="Helical" evidence="10">
    <location>
        <begin position="133"/>
        <end position="155"/>
    </location>
</feature>
<evidence type="ECO:0000256" key="7">
    <source>
        <dbReference type="ARBA" id="ARBA00023136"/>
    </source>
</evidence>
<dbReference type="GO" id="GO:0005886">
    <property type="term" value="C:plasma membrane"/>
    <property type="evidence" value="ECO:0007669"/>
    <property type="project" value="UniProtKB-SubCell"/>
</dbReference>
<dbReference type="EMBL" id="JABDTM020021658">
    <property type="protein sequence ID" value="KAH0816365.1"/>
    <property type="molecule type" value="Genomic_DNA"/>
</dbReference>
<evidence type="ECO:0000256" key="3">
    <source>
        <dbReference type="ARBA" id="ARBA00022606"/>
    </source>
</evidence>
<evidence type="ECO:0000256" key="1">
    <source>
        <dbReference type="ARBA" id="ARBA00004651"/>
    </source>
</evidence>
<evidence type="ECO:0000313" key="11">
    <source>
        <dbReference type="EMBL" id="KAH0816365.1"/>
    </source>
</evidence>
<comment type="caution">
    <text evidence="11">The sequence shown here is derived from an EMBL/GenBank/DDBJ whole genome shotgun (WGS) entry which is preliminary data.</text>
</comment>
<feature type="transmembrane region" description="Helical" evidence="10">
    <location>
        <begin position="74"/>
        <end position="97"/>
    </location>
</feature>
<dbReference type="PANTHER" id="PTHR21137">
    <property type="entry name" value="ODORANT RECEPTOR"/>
    <property type="match status" value="1"/>
</dbReference>
<reference evidence="11" key="1">
    <citation type="journal article" date="2020" name="J Insects Food Feed">
        <title>The yellow mealworm (Tenebrio molitor) genome: a resource for the emerging insects as food and feed industry.</title>
        <authorList>
            <person name="Eriksson T."/>
            <person name="Andere A."/>
            <person name="Kelstrup H."/>
            <person name="Emery V."/>
            <person name="Picard C."/>
        </authorList>
    </citation>
    <scope>NUCLEOTIDE SEQUENCE</scope>
    <source>
        <strain evidence="11">Stoneville</strain>
        <tissue evidence="11">Whole head</tissue>
    </source>
</reference>
<keyword evidence="6 10" id="KW-1133">Transmembrane helix</keyword>
<accession>A0A8J6LD76</accession>
<keyword evidence="7 10" id="KW-0472">Membrane</keyword>
<dbReference type="Proteomes" id="UP000719412">
    <property type="component" value="Unassembled WGS sequence"/>
</dbReference>
<feature type="transmembrane region" description="Helical" evidence="10">
    <location>
        <begin position="291"/>
        <end position="308"/>
    </location>
</feature>
<evidence type="ECO:0000256" key="6">
    <source>
        <dbReference type="ARBA" id="ARBA00022989"/>
    </source>
</evidence>
<keyword evidence="4 10" id="KW-0812">Transmembrane</keyword>
<evidence type="ECO:0000256" key="9">
    <source>
        <dbReference type="ARBA" id="ARBA00023224"/>
    </source>
</evidence>
<feature type="transmembrane region" description="Helical" evidence="10">
    <location>
        <begin position="259"/>
        <end position="279"/>
    </location>
</feature>
<protein>
    <recommendedName>
        <fullName evidence="10">Odorant receptor</fullName>
    </recommendedName>
</protein>
<keyword evidence="8 10" id="KW-0675">Receptor</keyword>
<reference evidence="11" key="2">
    <citation type="submission" date="2021-08" db="EMBL/GenBank/DDBJ databases">
        <authorList>
            <person name="Eriksson T."/>
        </authorList>
    </citation>
    <scope>NUCLEOTIDE SEQUENCE</scope>
    <source>
        <strain evidence="11">Stoneville</strain>
        <tissue evidence="11">Whole head</tissue>
    </source>
</reference>
<keyword evidence="12" id="KW-1185">Reference proteome</keyword>
<dbReference type="Pfam" id="PF02949">
    <property type="entry name" value="7tm_6"/>
    <property type="match status" value="1"/>
</dbReference>
<evidence type="ECO:0000256" key="10">
    <source>
        <dbReference type="RuleBase" id="RU351113"/>
    </source>
</evidence>
<keyword evidence="2" id="KW-1003">Cell membrane</keyword>
<sequence length="344" mass="39401">MFAKSDKKPAKFQWKSIIKTNIMILRVVGLWPRGAEGYEPNLYTLYSAVLNFVVSCSSIFQSAYIFLIYTDLQALAAIIFVIFTDWLAAVKVCYFVFKTSILKEQMTELESTMFQPQLAQQRVFQASVTSWRLIYTAFSVLTIITLHLWTFFPILDGTVKEHRLPFWAWYPYDAHSSPLYELTYVHQIISVWCLAMANVNMDALIAALMMFISAQCDVLSDNLKGLTGDDFNDKLVECIKHHKRIVRFAANCNRFFNEIALGQFFTSSASLALAMFQLTLVEPLSSECYSLLFYVSAITVQIFLYCWCGTDVEVRCSASHNDQVRLEIHDQDEPPDAETDRTLA</sequence>
<keyword evidence="9 10" id="KW-0807">Transducer</keyword>
<gene>
    <name evidence="11" type="ORF">GEV33_006426</name>
</gene>
<keyword evidence="3 10" id="KW-0716">Sensory transduction</keyword>
<evidence type="ECO:0000256" key="5">
    <source>
        <dbReference type="ARBA" id="ARBA00022725"/>
    </source>
</evidence>
<feature type="transmembrane region" description="Helical" evidence="10">
    <location>
        <begin position="43"/>
        <end position="67"/>
    </location>
</feature>
<dbReference type="GO" id="GO:0007165">
    <property type="term" value="P:signal transduction"/>
    <property type="evidence" value="ECO:0007669"/>
    <property type="project" value="UniProtKB-KW"/>
</dbReference>
<dbReference type="InterPro" id="IPR004117">
    <property type="entry name" value="7tm6_olfct_rcpt"/>
</dbReference>
<evidence type="ECO:0000313" key="12">
    <source>
        <dbReference type="Proteomes" id="UP000719412"/>
    </source>
</evidence>
<dbReference type="GO" id="GO:0005549">
    <property type="term" value="F:odorant binding"/>
    <property type="evidence" value="ECO:0007669"/>
    <property type="project" value="InterPro"/>
</dbReference>
<dbReference type="PANTHER" id="PTHR21137:SF35">
    <property type="entry name" value="ODORANT RECEPTOR 19A-RELATED"/>
    <property type="match status" value="1"/>
</dbReference>
<evidence type="ECO:0000256" key="4">
    <source>
        <dbReference type="ARBA" id="ARBA00022692"/>
    </source>
</evidence>
<evidence type="ECO:0000256" key="2">
    <source>
        <dbReference type="ARBA" id="ARBA00022475"/>
    </source>
</evidence>
<comment type="caution">
    <text evidence="10">Lacks conserved residue(s) required for the propagation of feature annotation.</text>
</comment>
<dbReference type="GO" id="GO:0004984">
    <property type="term" value="F:olfactory receptor activity"/>
    <property type="evidence" value="ECO:0007669"/>
    <property type="project" value="InterPro"/>
</dbReference>